<name>A0A8A3S7N9_9EURY</name>
<reference evidence="2" key="2">
    <citation type="submission" date="2019-02" db="EMBL/GenBank/DDBJ databases">
        <authorList>
            <person name="Chen S.-C."/>
            <person name="Chien H.-H."/>
            <person name="Lai M.-C."/>
        </authorList>
    </citation>
    <scope>NUCLEOTIDE SEQUENCE</scope>
    <source>
        <strain evidence="2">N2F9704</strain>
    </source>
</reference>
<organism evidence="2 3">
    <name type="scientific">Methanofollis aquaemaris</name>
    <dbReference type="NCBI Taxonomy" id="126734"/>
    <lineage>
        <taxon>Archaea</taxon>
        <taxon>Methanobacteriati</taxon>
        <taxon>Methanobacteriota</taxon>
        <taxon>Stenosarchaea group</taxon>
        <taxon>Methanomicrobia</taxon>
        <taxon>Methanomicrobiales</taxon>
        <taxon>Methanomicrobiaceae</taxon>
        <taxon>Methanofollis</taxon>
    </lineage>
</organism>
<reference evidence="2" key="1">
    <citation type="journal article" date="2001" name="Int. J. Syst. Evol. Microbiol.">
        <title>Methanofollis aquaemaris sp. nov., a methanogen isolated from an aquaculture fish pond.</title>
        <authorList>
            <person name="Lai M.C."/>
            <person name="Chen S.C."/>
        </authorList>
    </citation>
    <scope>NUCLEOTIDE SEQUENCE</scope>
    <source>
        <strain evidence="2">N2F9704</strain>
    </source>
</reference>
<dbReference type="KEGG" id="maqe:RJ40_08905"/>
<gene>
    <name evidence="2" type="ORF">RJ40_08905</name>
</gene>
<evidence type="ECO:0000313" key="3">
    <source>
        <dbReference type="Proteomes" id="UP001042704"/>
    </source>
</evidence>
<dbReference type="Proteomes" id="UP001042704">
    <property type="component" value="Chromosome"/>
</dbReference>
<evidence type="ECO:0000256" key="1">
    <source>
        <dbReference type="SAM" id="MobiDB-lite"/>
    </source>
</evidence>
<evidence type="ECO:0000313" key="2">
    <source>
        <dbReference type="EMBL" id="QSZ67616.1"/>
    </source>
</evidence>
<sequence>MKSSSFFFILAILSTGLIYPAIAASVVYENNSLVIRGVPDDGIGLGAFDIVLLYPEDVQVSGVTLVPPFTGAVNDQQEGRVVLAGFQVSDVLTGDVPVASLTVAGDPDSLDIKVRSLLNQRTEEILRTNADYSESVSPSDGGSDGSGVSSGSQTPVTSGVERSTGTGSSGTSSGKVIEREGTEVAIDSQLKSVMGSDENTTPTPDVPVSSPSNPVKETTPQRSPLSWGTICMSVGVLCIGNRILSKMKRCDDA</sequence>
<protein>
    <submittedName>
        <fullName evidence="2">Uncharacterized protein</fullName>
    </submittedName>
</protein>
<dbReference type="EMBL" id="CP036172">
    <property type="protein sequence ID" value="QSZ67616.1"/>
    <property type="molecule type" value="Genomic_DNA"/>
</dbReference>
<accession>A0A8A3S7N9</accession>
<feature type="compositionally biased region" description="Low complexity" evidence="1">
    <location>
        <begin position="133"/>
        <end position="152"/>
    </location>
</feature>
<dbReference type="AlphaFoldDB" id="A0A8A3S7N9"/>
<feature type="compositionally biased region" description="Low complexity" evidence="1">
    <location>
        <begin position="199"/>
        <end position="215"/>
    </location>
</feature>
<feature type="region of interest" description="Disordered" evidence="1">
    <location>
        <begin position="129"/>
        <end position="224"/>
    </location>
</feature>
<dbReference type="GeneID" id="76424482"/>
<feature type="compositionally biased region" description="Low complexity" evidence="1">
    <location>
        <begin position="163"/>
        <end position="174"/>
    </location>
</feature>
<proteinExistence type="predicted"/>
<keyword evidence="3" id="KW-1185">Reference proteome</keyword>
<dbReference type="RefSeq" id="WP_265580518.1">
    <property type="nucleotide sequence ID" value="NZ_CP036172.1"/>
</dbReference>